<dbReference type="InterPro" id="IPR050469">
    <property type="entry name" value="Diguanylate_Cyclase"/>
</dbReference>
<evidence type="ECO:0000256" key="2">
    <source>
        <dbReference type="ARBA" id="ARBA00034247"/>
    </source>
</evidence>
<dbReference type="InterPro" id="IPR043128">
    <property type="entry name" value="Rev_trsase/Diguanyl_cyclase"/>
</dbReference>
<dbReference type="EMBL" id="FNCI01000012">
    <property type="protein sequence ID" value="SDG40557.1"/>
    <property type="molecule type" value="Genomic_DNA"/>
</dbReference>
<reference evidence="5 6" key="1">
    <citation type="submission" date="2016-10" db="EMBL/GenBank/DDBJ databases">
        <authorList>
            <person name="de Groot N.N."/>
        </authorList>
    </citation>
    <scope>NUCLEOTIDE SEQUENCE [LARGE SCALE GENOMIC DNA]</scope>
    <source>
        <strain evidence="5 6">BH539</strain>
    </source>
</reference>
<feature type="domain" description="GGDEF" evidence="4">
    <location>
        <begin position="220"/>
        <end position="344"/>
    </location>
</feature>
<keyword evidence="3" id="KW-0812">Transmembrane</keyword>
<dbReference type="Proteomes" id="UP000198641">
    <property type="component" value="Unassembled WGS sequence"/>
</dbReference>
<dbReference type="InterPro" id="IPR000160">
    <property type="entry name" value="GGDEF_dom"/>
</dbReference>
<feature type="transmembrane region" description="Helical" evidence="3">
    <location>
        <begin position="154"/>
        <end position="176"/>
    </location>
</feature>
<dbReference type="Pfam" id="PF00990">
    <property type="entry name" value="GGDEF"/>
    <property type="match status" value="1"/>
</dbReference>
<feature type="transmembrane region" description="Helical" evidence="3">
    <location>
        <begin position="49"/>
        <end position="68"/>
    </location>
</feature>
<dbReference type="CDD" id="cd01949">
    <property type="entry name" value="GGDEF"/>
    <property type="match status" value="1"/>
</dbReference>
<evidence type="ECO:0000313" key="6">
    <source>
        <dbReference type="Proteomes" id="UP000198641"/>
    </source>
</evidence>
<organism evidence="5 6">
    <name type="scientific">Onishia taeanensis</name>
    <dbReference type="NCBI Taxonomy" id="284577"/>
    <lineage>
        <taxon>Bacteria</taxon>
        <taxon>Pseudomonadati</taxon>
        <taxon>Pseudomonadota</taxon>
        <taxon>Gammaproteobacteria</taxon>
        <taxon>Oceanospirillales</taxon>
        <taxon>Halomonadaceae</taxon>
        <taxon>Onishia</taxon>
    </lineage>
</organism>
<feature type="transmembrane region" description="Helical" evidence="3">
    <location>
        <begin position="80"/>
        <end position="98"/>
    </location>
</feature>
<dbReference type="Gene3D" id="3.30.70.270">
    <property type="match status" value="1"/>
</dbReference>
<evidence type="ECO:0000313" key="5">
    <source>
        <dbReference type="EMBL" id="SDG40557.1"/>
    </source>
</evidence>
<keyword evidence="3" id="KW-1133">Transmembrane helix</keyword>
<dbReference type="PANTHER" id="PTHR45138:SF9">
    <property type="entry name" value="DIGUANYLATE CYCLASE DGCM-RELATED"/>
    <property type="match status" value="1"/>
</dbReference>
<evidence type="ECO:0000256" key="1">
    <source>
        <dbReference type="ARBA" id="ARBA00012528"/>
    </source>
</evidence>
<name>A0A1G7TZC5_9GAMM</name>
<comment type="catalytic activity">
    <reaction evidence="2">
        <text>2 GTP = 3',3'-c-di-GMP + 2 diphosphate</text>
        <dbReference type="Rhea" id="RHEA:24898"/>
        <dbReference type="ChEBI" id="CHEBI:33019"/>
        <dbReference type="ChEBI" id="CHEBI:37565"/>
        <dbReference type="ChEBI" id="CHEBI:58805"/>
        <dbReference type="EC" id="2.7.7.65"/>
    </reaction>
</comment>
<dbReference type="SUPFAM" id="SSF55073">
    <property type="entry name" value="Nucleotide cyclase"/>
    <property type="match status" value="1"/>
</dbReference>
<dbReference type="AlphaFoldDB" id="A0A1G7TZC5"/>
<protein>
    <recommendedName>
        <fullName evidence="1">diguanylate cyclase</fullName>
        <ecNumber evidence="1">2.7.7.65</ecNumber>
    </recommendedName>
</protein>
<sequence>MSEKDSLPPVDWDPHKGHISAFTTRVYQVEWLLVSLAIFYLVVVGSPQMGGMSIVLGTAGYFLFSLLASRLKYFDERRRLLLTLHTLAMVGFITWFLHGIDGVQGPMGSLYLLAVVTSALTLGSTATLLLVGLIAACYLFLFQSAGGDLLSAEGLVLAGSNLMVFLITGYLTAVLVDAIHVSNRMLLKLATRDALTNMFNRRAFFDLVTPIHADALRYRRPFSVVIIDMDDLKVINDREGHSSGDSALRAVASCLEDCKRANDLVARLGGDEFGMFLPNTDEQGAVAMLECLLERAEDELPRISVGVATYPQHGESLETLMEHADHAMYSSKAAGGHRVFLSGAPRQVAN</sequence>
<evidence type="ECO:0000256" key="3">
    <source>
        <dbReference type="SAM" id="Phobius"/>
    </source>
</evidence>
<keyword evidence="6" id="KW-1185">Reference proteome</keyword>
<keyword evidence="3" id="KW-0472">Membrane</keyword>
<proteinExistence type="predicted"/>
<accession>A0A1G7TZC5</accession>
<dbReference type="EC" id="2.7.7.65" evidence="1"/>
<dbReference type="SMART" id="SM00267">
    <property type="entry name" value="GGDEF"/>
    <property type="match status" value="1"/>
</dbReference>
<feature type="transmembrane region" description="Helical" evidence="3">
    <location>
        <begin position="110"/>
        <end position="142"/>
    </location>
</feature>
<dbReference type="STRING" id="284577.SAMN05216571_11255"/>
<gene>
    <name evidence="5" type="ORF">SAMN05216571_11255</name>
</gene>
<dbReference type="PANTHER" id="PTHR45138">
    <property type="entry name" value="REGULATORY COMPONENTS OF SENSORY TRANSDUCTION SYSTEM"/>
    <property type="match status" value="1"/>
</dbReference>
<dbReference type="InterPro" id="IPR029787">
    <property type="entry name" value="Nucleotide_cyclase"/>
</dbReference>
<evidence type="ECO:0000259" key="4">
    <source>
        <dbReference type="PROSITE" id="PS50887"/>
    </source>
</evidence>
<feature type="transmembrane region" description="Helical" evidence="3">
    <location>
        <begin position="26"/>
        <end position="43"/>
    </location>
</feature>
<dbReference type="PROSITE" id="PS50887">
    <property type="entry name" value="GGDEF"/>
    <property type="match status" value="1"/>
</dbReference>
<dbReference type="RefSeq" id="WP_175491685.1">
    <property type="nucleotide sequence ID" value="NZ_FNCI01000012.1"/>
</dbReference>
<dbReference type="NCBIfam" id="TIGR00254">
    <property type="entry name" value="GGDEF"/>
    <property type="match status" value="1"/>
</dbReference>
<dbReference type="GO" id="GO:0052621">
    <property type="term" value="F:diguanylate cyclase activity"/>
    <property type="evidence" value="ECO:0007669"/>
    <property type="project" value="UniProtKB-EC"/>
</dbReference>